<keyword evidence="3" id="KW-0946">Virion</keyword>
<evidence type="ECO:0000259" key="2">
    <source>
        <dbReference type="Pfam" id="PF05229"/>
    </source>
</evidence>
<dbReference type="Pfam" id="PF05229">
    <property type="entry name" value="SCPU"/>
    <property type="match status" value="1"/>
</dbReference>
<keyword evidence="3" id="KW-0167">Capsid protein</keyword>
<feature type="chain" id="PRO_5031330612" evidence="1">
    <location>
        <begin position="31"/>
        <end position="185"/>
    </location>
</feature>
<dbReference type="RefSeq" id="WP_260420064.1">
    <property type="nucleotide sequence ID" value="NZ_JACHLK010000001.1"/>
</dbReference>
<proteinExistence type="predicted"/>
<gene>
    <name evidence="3" type="ORF">HNP48_000795</name>
</gene>
<name>A0A7X0PA91_9BURK</name>
<dbReference type="Proteomes" id="UP000575083">
    <property type="component" value="Unassembled WGS sequence"/>
</dbReference>
<accession>A0A7X0PA91</accession>
<evidence type="ECO:0000256" key="1">
    <source>
        <dbReference type="SAM" id="SignalP"/>
    </source>
</evidence>
<comment type="caution">
    <text evidence="3">The sequence shown here is derived from an EMBL/GenBank/DDBJ whole genome shotgun (WGS) entry which is preliminary data.</text>
</comment>
<dbReference type="AlphaFoldDB" id="A0A7X0PA91"/>
<dbReference type="PANTHER" id="PTHR37089">
    <property type="entry name" value="PROTEIN U-RELATED"/>
    <property type="match status" value="1"/>
</dbReference>
<keyword evidence="4" id="KW-1185">Reference proteome</keyword>
<protein>
    <submittedName>
        <fullName evidence="3">Spore coat protein U-like protein</fullName>
    </submittedName>
</protein>
<feature type="domain" description="Spore coat protein U/FanG" evidence="2">
    <location>
        <begin position="38"/>
        <end position="182"/>
    </location>
</feature>
<sequence length="185" mass="18374">MHAKRRNSPQLAVALPLLCASLALSVAAMAATVPTSPSFAVNASIVTGCIVSGNSSQVTGVPFGSVNFGTHSAVSTGAVSAMASNDLGMQAKLVCTAGTAAQVSVNGGLNLQGAQRRLSNGAGQFIPYTLSLVTGTVTALTPNVPVGITMGTTATALPIRGNLVLPGSSAMAGTYVDTVQVTVTW</sequence>
<feature type="signal peptide" evidence="1">
    <location>
        <begin position="1"/>
        <end position="30"/>
    </location>
</feature>
<dbReference type="EMBL" id="JACHLK010000001">
    <property type="protein sequence ID" value="MBB6558131.1"/>
    <property type="molecule type" value="Genomic_DNA"/>
</dbReference>
<dbReference type="InterPro" id="IPR007893">
    <property type="entry name" value="Spore_coat_U/FanG"/>
</dbReference>
<evidence type="ECO:0000313" key="3">
    <source>
        <dbReference type="EMBL" id="MBB6558131.1"/>
    </source>
</evidence>
<reference evidence="3 4" key="1">
    <citation type="submission" date="2020-08" db="EMBL/GenBank/DDBJ databases">
        <title>Functional genomics of gut bacteria from endangered species of beetles.</title>
        <authorList>
            <person name="Carlos-Shanley C."/>
        </authorList>
    </citation>
    <scope>NUCLEOTIDE SEQUENCE [LARGE SCALE GENOMIC DNA]</scope>
    <source>
        <strain evidence="3 4">S00198</strain>
    </source>
</reference>
<keyword evidence="1" id="KW-0732">Signal</keyword>
<dbReference type="InterPro" id="IPR053167">
    <property type="entry name" value="Spore_coat_component"/>
</dbReference>
<organism evidence="3 4">
    <name type="scientific">Acidovorax soli</name>
    <dbReference type="NCBI Taxonomy" id="592050"/>
    <lineage>
        <taxon>Bacteria</taxon>
        <taxon>Pseudomonadati</taxon>
        <taxon>Pseudomonadota</taxon>
        <taxon>Betaproteobacteria</taxon>
        <taxon>Burkholderiales</taxon>
        <taxon>Comamonadaceae</taxon>
        <taxon>Acidovorax</taxon>
    </lineage>
</organism>
<evidence type="ECO:0000313" key="4">
    <source>
        <dbReference type="Proteomes" id="UP000575083"/>
    </source>
</evidence>